<dbReference type="EMBL" id="QHLY01000012">
    <property type="protein sequence ID" value="PXA68073.1"/>
    <property type="molecule type" value="Genomic_DNA"/>
</dbReference>
<accession>A0A317ZSK2</accession>
<keyword evidence="4" id="KW-1185">Reference proteome</keyword>
<protein>
    <submittedName>
        <fullName evidence="3">Uncharacterized protein</fullName>
    </submittedName>
</protein>
<dbReference type="OrthoDB" id="5125658at2"/>
<reference evidence="3 4" key="1">
    <citation type="submission" date="2018-05" db="EMBL/GenBank/DDBJ databases">
        <title>Genetic diversity of glacier-inhabiting Cryobacterium bacteria in China and description of Cryobacterium mengkeensis sp. nov. and Arthrobacter glacialis sp. nov.</title>
        <authorList>
            <person name="Liu Q."/>
            <person name="Xin Y.-H."/>
        </authorList>
    </citation>
    <scope>NUCLEOTIDE SEQUENCE [LARGE SCALE GENOMIC DNA]</scope>
    <source>
        <strain evidence="3 4">SK-1</strain>
    </source>
</reference>
<feature type="compositionally biased region" description="Low complexity" evidence="1">
    <location>
        <begin position="66"/>
        <end position="82"/>
    </location>
</feature>
<comment type="caution">
    <text evidence="3">The sequence shown here is derived from an EMBL/GenBank/DDBJ whole genome shotgun (WGS) entry which is preliminary data.</text>
</comment>
<evidence type="ECO:0000256" key="2">
    <source>
        <dbReference type="SAM" id="Phobius"/>
    </source>
</evidence>
<gene>
    <name evidence="3" type="ORF">CTB96_15615</name>
</gene>
<keyword evidence="2" id="KW-0472">Membrane</keyword>
<dbReference type="RefSeq" id="WP_110127744.1">
    <property type="nucleotide sequence ID" value="NZ_QHLY01000012.1"/>
</dbReference>
<evidence type="ECO:0000256" key="1">
    <source>
        <dbReference type="SAM" id="MobiDB-lite"/>
    </source>
</evidence>
<dbReference type="InterPro" id="IPR046231">
    <property type="entry name" value="DUF6264"/>
</dbReference>
<feature type="transmembrane region" description="Helical" evidence="2">
    <location>
        <begin position="89"/>
        <end position="111"/>
    </location>
</feature>
<organism evidence="3 4">
    <name type="scientific">Cryobacterium arcticum</name>
    <dbReference type="NCBI Taxonomy" id="670052"/>
    <lineage>
        <taxon>Bacteria</taxon>
        <taxon>Bacillati</taxon>
        <taxon>Actinomycetota</taxon>
        <taxon>Actinomycetes</taxon>
        <taxon>Micrococcales</taxon>
        <taxon>Microbacteriaceae</taxon>
        <taxon>Cryobacterium</taxon>
    </lineage>
</organism>
<keyword evidence="2" id="KW-1133">Transmembrane helix</keyword>
<evidence type="ECO:0000313" key="4">
    <source>
        <dbReference type="Proteomes" id="UP000246722"/>
    </source>
</evidence>
<name>A0A317ZSK2_9MICO</name>
<dbReference type="Proteomes" id="UP000246722">
    <property type="component" value="Unassembled WGS sequence"/>
</dbReference>
<dbReference type="AlphaFoldDB" id="A0A317ZSK2"/>
<feature type="transmembrane region" description="Helical" evidence="2">
    <location>
        <begin position="166"/>
        <end position="189"/>
    </location>
</feature>
<feature type="transmembrane region" description="Helical" evidence="2">
    <location>
        <begin position="131"/>
        <end position="159"/>
    </location>
</feature>
<keyword evidence="2" id="KW-0812">Transmembrane</keyword>
<proteinExistence type="predicted"/>
<feature type="compositionally biased region" description="Polar residues" evidence="1">
    <location>
        <begin position="37"/>
        <end position="46"/>
    </location>
</feature>
<evidence type="ECO:0000313" key="3">
    <source>
        <dbReference type="EMBL" id="PXA68073.1"/>
    </source>
</evidence>
<sequence length="201" mass="20829">MTMAENAPDQTPAATPPVDYRPQPRYGELAPEGWTWTPPQDEQSPAASAPVDPPTALPLGSAQRDAASVSATGTGTATGKAAPSWDRPLTISLLFLGLLGTFFTISMLGSLPEALQMLYTQAELGDYSPAASVAPLILAGSIGQAVVWLATAVSSVLLVIKSKRAFYVPLIGGVVAFVLLVATMAVVLAGDTALLDYFSQP</sequence>
<dbReference type="Pfam" id="PF19779">
    <property type="entry name" value="DUF6264"/>
    <property type="match status" value="1"/>
</dbReference>
<feature type="region of interest" description="Disordered" evidence="1">
    <location>
        <begin position="1"/>
        <end position="82"/>
    </location>
</feature>